<dbReference type="STRING" id="391625.PPSIR1_21929"/>
<dbReference type="OrthoDB" id="9781333at2"/>
<dbReference type="Gene3D" id="3.40.50.410">
    <property type="entry name" value="von Willebrand factor, type A domain"/>
    <property type="match status" value="1"/>
</dbReference>
<dbReference type="InterPro" id="IPR051266">
    <property type="entry name" value="CLCR"/>
</dbReference>
<dbReference type="Pfam" id="PF13768">
    <property type="entry name" value="VWA_3"/>
    <property type="match status" value="1"/>
</dbReference>
<comment type="caution">
    <text evidence="3">The sequence shown here is derived from an EMBL/GenBank/DDBJ whole genome shotgun (WGS) entry which is preliminary data.</text>
</comment>
<dbReference type="PANTHER" id="PTHR10579:SF43">
    <property type="entry name" value="ZINC FINGER (C3HC4-TYPE RING FINGER) FAMILY PROTEIN"/>
    <property type="match status" value="1"/>
</dbReference>
<gene>
    <name evidence="3" type="ORF">PPSIR1_21929</name>
</gene>
<evidence type="ECO:0000259" key="2">
    <source>
        <dbReference type="PROSITE" id="PS50234"/>
    </source>
</evidence>
<feature type="region of interest" description="Disordered" evidence="1">
    <location>
        <begin position="371"/>
        <end position="416"/>
    </location>
</feature>
<evidence type="ECO:0000256" key="1">
    <source>
        <dbReference type="SAM" id="MobiDB-lite"/>
    </source>
</evidence>
<feature type="compositionally biased region" description="Basic and acidic residues" evidence="1">
    <location>
        <begin position="403"/>
        <end position="416"/>
    </location>
</feature>
<evidence type="ECO:0000313" key="4">
    <source>
        <dbReference type="Proteomes" id="UP000005801"/>
    </source>
</evidence>
<dbReference type="AlphaFoldDB" id="A6FXN3"/>
<dbReference type="PANTHER" id="PTHR10579">
    <property type="entry name" value="CALCIUM-ACTIVATED CHLORIDE CHANNEL REGULATOR"/>
    <property type="match status" value="1"/>
</dbReference>
<organism evidence="3 4">
    <name type="scientific">Plesiocystis pacifica SIR-1</name>
    <dbReference type="NCBI Taxonomy" id="391625"/>
    <lineage>
        <taxon>Bacteria</taxon>
        <taxon>Pseudomonadati</taxon>
        <taxon>Myxococcota</taxon>
        <taxon>Polyangia</taxon>
        <taxon>Nannocystales</taxon>
        <taxon>Nannocystaceae</taxon>
        <taxon>Plesiocystis</taxon>
    </lineage>
</organism>
<dbReference type="PROSITE" id="PS50234">
    <property type="entry name" value="VWFA"/>
    <property type="match status" value="1"/>
</dbReference>
<dbReference type="SMART" id="SM00327">
    <property type="entry name" value="VWA"/>
    <property type="match status" value="1"/>
</dbReference>
<protein>
    <recommendedName>
        <fullName evidence="2">VWFA domain-containing protein</fullName>
    </recommendedName>
</protein>
<dbReference type="SUPFAM" id="SSF53300">
    <property type="entry name" value="vWA-like"/>
    <property type="match status" value="1"/>
</dbReference>
<dbReference type="EMBL" id="ABCS01000002">
    <property type="protein sequence ID" value="EDM81621.1"/>
    <property type="molecule type" value="Genomic_DNA"/>
</dbReference>
<feature type="domain" description="VWFA" evidence="2">
    <location>
        <begin position="1"/>
        <end position="186"/>
    </location>
</feature>
<dbReference type="eggNOG" id="COG2304">
    <property type="taxonomic scope" value="Bacteria"/>
</dbReference>
<name>A6FXN3_9BACT</name>
<dbReference type="InterPro" id="IPR036465">
    <property type="entry name" value="vWFA_dom_sf"/>
</dbReference>
<dbReference type="InterPro" id="IPR002035">
    <property type="entry name" value="VWF_A"/>
</dbReference>
<dbReference type="Proteomes" id="UP000005801">
    <property type="component" value="Unassembled WGS sequence"/>
</dbReference>
<dbReference type="RefSeq" id="WP_006969232.1">
    <property type="nucleotide sequence ID" value="NZ_ABCS01000002.1"/>
</dbReference>
<accession>A6FXN3</accession>
<proteinExistence type="predicted"/>
<reference evidence="3 4" key="1">
    <citation type="submission" date="2007-06" db="EMBL/GenBank/DDBJ databases">
        <authorList>
            <person name="Shimkets L."/>
            <person name="Ferriera S."/>
            <person name="Johnson J."/>
            <person name="Kravitz S."/>
            <person name="Beeson K."/>
            <person name="Sutton G."/>
            <person name="Rogers Y.-H."/>
            <person name="Friedman R."/>
            <person name="Frazier M."/>
            <person name="Venter J.C."/>
        </authorList>
    </citation>
    <scope>NUCLEOTIDE SEQUENCE [LARGE SCALE GENOMIC DNA]</scope>
    <source>
        <strain evidence="3 4">SIR-1</strain>
    </source>
</reference>
<keyword evidence="4" id="KW-1185">Reference proteome</keyword>
<evidence type="ECO:0000313" key="3">
    <source>
        <dbReference type="EMBL" id="EDM81621.1"/>
    </source>
</evidence>
<sequence>MVLVVDTSASMKGDAIEGAKAAAMELVDGLAEGDSFALVVFHSRAEVLMPSTVINEDSRAAARSKIETMQAWGTTDLAGGLQQALAQLQVAQNIVGAGGSTGAQSGAPDPTVLERVVLLGDGVPNDASTIPSTVGQLAARGTQITALGYGIEYDETLLASLAEQTHGSFRFVDDPEAVASLFRDEVLDIERTVANDLRLSVGLGPGVQLLEVIGRPAAWAGGSKLEVQLGSLSEGQSHDIMLRLAVGPHSEGATVELSDLELSFADVYTGTGQRFERDFLSVEATADADAVEAGEQPELLRIGARARTSAATLQVLAQARSGDTQGAKRSLREAVDWALAEAEQLEDAELKAQAEKLAALEGELASLAPRTAPVASGPLPGGSAVEQAFAPAPRPSSPRAAQRLREVHSKAYNDIH</sequence>